<evidence type="ECO:0000259" key="9">
    <source>
        <dbReference type="Pfam" id="PF08263"/>
    </source>
</evidence>
<evidence type="ECO:0000313" key="10">
    <source>
        <dbReference type="EMBL" id="KAJ0963640.1"/>
    </source>
</evidence>
<evidence type="ECO:0000256" key="5">
    <source>
        <dbReference type="ARBA" id="ARBA00022737"/>
    </source>
</evidence>
<keyword evidence="8" id="KW-0325">Glycoprotein</keyword>
<evidence type="ECO:0000256" key="1">
    <source>
        <dbReference type="ARBA" id="ARBA00004479"/>
    </source>
</evidence>
<dbReference type="Proteomes" id="UP001085076">
    <property type="component" value="Miscellaneous, Linkage group lg09"/>
</dbReference>
<dbReference type="InterPro" id="IPR013210">
    <property type="entry name" value="LRR_N_plant-typ"/>
</dbReference>
<dbReference type="InterPro" id="IPR046956">
    <property type="entry name" value="RLP23-like"/>
</dbReference>
<keyword evidence="2" id="KW-0433">Leucine-rich repeat</keyword>
<keyword evidence="6" id="KW-1133">Transmembrane helix</keyword>
<comment type="caution">
    <text evidence="10">The sequence shown here is derived from an EMBL/GenBank/DDBJ whole genome shotgun (WGS) entry which is preliminary data.</text>
</comment>
<dbReference type="Pfam" id="PF08263">
    <property type="entry name" value="LRRNT_2"/>
    <property type="match status" value="1"/>
</dbReference>
<proteinExistence type="predicted"/>
<keyword evidence="4" id="KW-0732">Signal</keyword>
<dbReference type="PANTHER" id="PTHR48063">
    <property type="entry name" value="LRR RECEPTOR-LIKE KINASE"/>
    <property type="match status" value="1"/>
</dbReference>
<dbReference type="Gene3D" id="3.80.10.10">
    <property type="entry name" value="Ribonuclease Inhibitor"/>
    <property type="match status" value="1"/>
</dbReference>
<evidence type="ECO:0000256" key="4">
    <source>
        <dbReference type="ARBA" id="ARBA00022729"/>
    </source>
</evidence>
<dbReference type="EMBL" id="JAGGNH010000009">
    <property type="protein sequence ID" value="KAJ0963640.1"/>
    <property type="molecule type" value="Genomic_DNA"/>
</dbReference>
<evidence type="ECO:0000256" key="8">
    <source>
        <dbReference type="ARBA" id="ARBA00023180"/>
    </source>
</evidence>
<protein>
    <recommendedName>
        <fullName evidence="9">Leucine-rich repeat-containing N-terminal plant-type domain-containing protein</fullName>
    </recommendedName>
</protein>
<evidence type="ECO:0000256" key="3">
    <source>
        <dbReference type="ARBA" id="ARBA00022692"/>
    </source>
</evidence>
<reference evidence="10" key="2">
    <citation type="journal article" date="2022" name="Hortic Res">
        <title>The genome of Dioscorea zingiberensis sheds light on the biosynthesis, origin and evolution of the medicinally important diosgenin saponins.</title>
        <authorList>
            <person name="Li Y."/>
            <person name="Tan C."/>
            <person name="Li Z."/>
            <person name="Guo J."/>
            <person name="Li S."/>
            <person name="Chen X."/>
            <person name="Wang C."/>
            <person name="Dai X."/>
            <person name="Yang H."/>
            <person name="Song W."/>
            <person name="Hou L."/>
            <person name="Xu J."/>
            <person name="Tong Z."/>
            <person name="Xu A."/>
            <person name="Yuan X."/>
            <person name="Wang W."/>
            <person name="Yang Q."/>
            <person name="Chen L."/>
            <person name="Sun Z."/>
            <person name="Wang K."/>
            <person name="Pan B."/>
            <person name="Chen J."/>
            <person name="Bao Y."/>
            <person name="Liu F."/>
            <person name="Qi X."/>
            <person name="Gang D.R."/>
            <person name="Wen J."/>
            <person name="Li J."/>
        </authorList>
    </citation>
    <scope>NUCLEOTIDE SEQUENCE</scope>
    <source>
        <strain evidence="10">Dzin_1.0</strain>
    </source>
</reference>
<organism evidence="10 11">
    <name type="scientific">Dioscorea zingiberensis</name>
    <dbReference type="NCBI Taxonomy" id="325984"/>
    <lineage>
        <taxon>Eukaryota</taxon>
        <taxon>Viridiplantae</taxon>
        <taxon>Streptophyta</taxon>
        <taxon>Embryophyta</taxon>
        <taxon>Tracheophyta</taxon>
        <taxon>Spermatophyta</taxon>
        <taxon>Magnoliopsida</taxon>
        <taxon>Liliopsida</taxon>
        <taxon>Dioscoreales</taxon>
        <taxon>Dioscoreaceae</taxon>
        <taxon>Dioscorea</taxon>
    </lineage>
</organism>
<gene>
    <name evidence="10" type="ORF">J5N97_028762</name>
</gene>
<sequence>MIRLTPEEPHVPLTDQLVRDHGFTSHVHFRLLAHYRLPVFASSDTATVSVGVPVAPKFPTSPFLLPGKDEPRAIVRFLGSFLQQLLRFWLCIQRSPCDLSGQIDLLGLQFLPFQIVPHISQCLEVERQALIQFKQGLSDPGHRLSSWTGDDCCSWSGITCSNLITGHVIKLNLRIPLQKLVGPDTYKALGVKIKEGEYGFQYWQVSSSLFT</sequence>
<evidence type="ECO:0000313" key="11">
    <source>
        <dbReference type="Proteomes" id="UP001085076"/>
    </source>
</evidence>
<keyword evidence="7" id="KW-0472">Membrane</keyword>
<evidence type="ECO:0000256" key="2">
    <source>
        <dbReference type="ARBA" id="ARBA00022614"/>
    </source>
</evidence>
<accession>A0A9D5BZR0</accession>
<evidence type="ECO:0000256" key="6">
    <source>
        <dbReference type="ARBA" id="ARBA00022989"/>
    </source>
</evidence>
<dbReference type="AlphaFoldDB" id="A0A9D5BZR0"/>
<keyword evidence="3" id="KW-0812">Transmembrane</keyword>
<reference evidence="10" key="1">
    <citation type="submission" date="2021-03" db="EMBL/GenBank/DDBJ databases">
        <authorList>
            <person name="Li Z."/>
            <person name="Yang C."/>
        </authorList>
    </citation>
    <scope>NUCLEOTIDE SEQUENCE</scope>
    <source>
        <strain evidence="10">Dzin_1.0</strain>
        <tissue evidence="10">Leaf</tissue>
    </source>
</reference>
<dbReference type="GO" id="GO:0016020">
    <property type="term" value="C:membrane"/>
    <property type="evidence" value="ECO:0007669"/>
    <property type="project" value="UniProtKB-SubCell"/>
</dbReference>
<keyword evidence="5" id="KW-0677">Repeat</keyword>
<evidence type="ECO:0000256" key="7">
    <source>
        <dbReference type="ARBA" id="ARBA00023136"/>
    </source>
</evidence>
<comment type="subcellular location">
    <subcellularLocation>
        <location evidence="1">Membrane</location>
        <topology evidence="1">Single-pass type I membrane protein</topology>
    </subcellularLocation>
</comment>
<dbReference type="OrthoDB" id="695689at2759"/>
<dbReference type="InterPro" id="IPR032675">
    <property type="entry name" value="LRR_dom_sf"/>
</dbReference>
<keyword evidence="11" id="KW-1185">Reference proteome</keyword>
<feature type="domain" description="Leucine-rich repeat-containing N-terminal plant-type" evidence="9">
    <location>
        <begin position="126"/>
        <end position="161"/>
    </location>
</feature>
<name>A0A9D5BZR0_9LILI</name>